<dbReference type="InterPro" id="IPR005119">
    <property type="entry name" value="LysR_subst-bd"/>
</dbReference>
<dbReference type="Pfam" id="PF03466">
    <property type="entry name" value="LysR_substrate"/>
    <property type="match status" value="1"/>
</dbReference>
<keyword evidence="2" id="KW-0805">Transcription regulation</keyword>
<protein>
    <submittedName>
        <fullName evidence="6">LysR family transcriptional regulator</fullName>
    </submittedName>
</protein>
<evidence type="ECO:0000256" key="3">
    <source>
        <dbReference type="ARBA" id="ARBA00023125"/>
    </source>
</evidence>
<proteinExistence type="inferred from homology"/>
<dbReference type="Gene3D" id="3.40.190.290">
    <property type="match status" value="1"/>
</dbReference>
<feature type="domain" description="HTH lysR-type" evidence="5">
    <location>
        <begin position="13"/>
        <end position="70"/>
    </location>
</feature>
<dbReference type="SUPFAM" id="SSF46785">
    <property type="entry name" value="Winged helix' DNA-binding domain"/>
    <property type="match status" value="1"/>
</dbReference>
<dbReference type="InterPro" id="IPR036390">
    <property type="entry name" value="WH_DNA-bd_sf"/>
</dbReference>
<dbReference type="PROSITE" id="PS50931">
    <property type="entry name" value="HTH_LYSR"/>
    <property type="match status" value="1"/>
</dbReference>
<evidence type="ECO:0000259" key="5">
    <source>
        <dbReference type="PROSITE" id="PS50931"/>
    </source>
</evidence>
<dbReference type="InterPro" id="IPR000847">
    <property type="entry name" value="LysR_HTH_N"/>
</dbReference>
<gene>
    <name evidence="6" type="ORF">DAY19_07305</name>
</gene>
<keyword evidence="7" id="KW-1185">Reference proteome</keyword>
<dbReference type="PANTHER" id="PTHR30419:SF7">
    <property type="entry name" value="HTH-TYPE TRANSCRIPTIONAL REGULATOR TDCA"/>
    <property type="match status" value="1"/>
</dbReference>
<accession>A0ABY0IJI1</accession>
<dbReference type="CDD" id="cd05466">
    <property type="entry name" value="PBP2_LTTR_substrate"/>
    <property type="match status" value="1"/>
</dbReference>
<dbReference type="Proteomes" id="UP000443582">
    <property type="component" value="Unassembled WGS sequence"/>
</dbReference>
<dbReference type="Pfam" id="PF00126">
    <property type="entry name" value="HTH_1"/>
    <property type="match status" value="1"/>
</dbReference>
<dbReference type="EMBL" id="QDKL01000002">
    <property type="protein sequence ID" value="RZF21487.1"/>
    <property type="molecule type" value="Genomic_DNA"/>
</dbReference>
<dbReference type="PANTHER" id="PTHR30419">
    <property type="entry name" value="HTH-TYPE TRANSCRIPTIONAL REGULATOR YBHD"/>
    <property type="match status" value="1"/>
</dbReference>
<comment type="caution">
    <text evidence="6">The sequence shown here is derived from an EMBL/GenBank/DDBJ whole genome shotgun (WGS) entry which is preliminary data.</text>
</comment>
<organism evidence="6 7">
    <name type="scientific">Halobacteriovorax vibrionivorans</name>
    <dbReference type="NCBI Taxonomy" id="2152716"/>
    <lineage>
        <taxon>Bacteria</taxon>
        <taxon>Pseudomonadati</taxon>
        <taxon>Bdellovibrionota</taxon>
        <taxon>Bacteriovoracia</taxon>
        <taxon>Bacteriovoracales</taxon>
        <taxon>Halobacteriovoraceae</taxon>
        <taxon>Halobacteriovorax</taxon>
    </lineage>
</organism>
<comment type="similarity">
    <text evidence="1">Belongs to the LysR transcriptional regulatory family.</text>
</comment>
<dbReference type="InterPro" id="IPR050950">
    <property type="entry name" value="HTH-type_LysR_regulators"/>
</dbReference>
<dbReference type="Gene3D" id="1.10.10.10">
    <property type="entry name" value="Winged helix-like DNA-binding domain superfamily/Winged helix DNA-binding domain"/>
    <property type="match status" value="1"/>
</dbReference>
<reference evidence="7" key="1">
    <citation type="journal article" date="2019" name="Int. J. Syst. Evol. Microbiol.">
        <title>Halobacteriovorax valvorus sp. nov., a novel prokaryotic predator isolated from coastal seawater of China.</title>
        <authorList>
            <person name="Chen M.-X."/>
        </authorList>
    </citation>
    <scope>NUCLEOTIDE SEQUENCE [LARGE SCALE GENOMIC DNA]</scope>
    <source>
        <strain evidence="7">BL9</strain>
    </source>
</reference>
<dbReference type="InterPro" id="IPR036388">
    <property type="entry name" value="WH-like_DNA-bd_sf"/>
</dbReference>
<dbReference type="SUPFAM" id="SSF53850">
    <property type="entry name" value="Periplasmic binding protein-like II"/>
    <property type="match status" value="1"/>
</dbReference>
<sequence>MIRGISLEKLKDINWNHLYCFYEVAKVQSLKKGAQIIGTSSPTLSEQLKRLENKFNMKLFNRSSKGLTLTQEGMQLFERTKGIFEEGSKLLEHFSEDVVGGYPVSIGIEETISHDLATEFASQYWDLYTQYGTVNTLRQVGHDILVDNLLQGYIDWGISLRKPKRKSLEVAEIGSFELVFCCSKDLYGKFRDHKDLLVNIPFAESNWDKTLNKVIYQHLRKNGIVPKEKVYSDHLDFVHKLCARGRCVMFLPKNPLEDYEGIKTFRVGEPIRMSLYAIWKKSDEGLISIRKLEELIQAKLSNVPERYEDVDLQIEVSDVSDELLK</sequence>
<name>A0ABY0IJI1_9BACT</name>
<keyword evidence="4" id="KW-0804">Transcription</keyword>
<evidence type="ECO:0000313" key="6">
    <source>
        <dbReference type="EMBL" id="RZF21487.1"/>
    </source>
</evidence>
<evidence type="ECO:0000256" key="1">
    <source>
        <dbReference type="ARBA" id="ARBA00009437"/>
    </source>
</evidence>
<evidence type="ECO:0000313" key="7">
    <source>
        <dbReference type="Proteomes" id="UP000443582"/>
    </source>
</evidence>
<evidence type="ECO:0000256" key="2">
    <source>
        <dbReference type="ARBA" id="ARBA00023015"/>
    </source>
</evidence>
<evidence type="ECO:0000256" key="4">
    <source>
        <dbReference type="ARBA" id="ARBA00023163"/>
    </source>
</evidence>
<keyword evidence="3" id="KW-0238">DNA-binding</keyword>